<reference evidence="3 4" key="2">
    <citation type="submission" date="2016-03" db="EMBL/GenBank/DDBJ databases">
        <title>EvidentialGene: Evidence-directed Construction of Genes on Genomes.</title>
        <authorList>
            <person name="Gilbert D.G."/>
            <person name="Choi J.-H."/>
            <person name="Mockaitis K."/>
            <person name="Colbourne J."/>
            <person name="Pfrender M."/>
        </authorList>
    </citation>
    <scope>NUCLEOTIDE SEQUENCE [LARGE SCALE GENOMIC DNA]</scope>
    <source>
        <strain evidence="3 4">Xinb3</strain>
        <tissue evidence="3">Complete organism</tissue>
    </source>
</reference>
<dbReference type="Proteomes" id="UP000076858">
    <property type="component" value="Unassembled WGS sequence"/>
</dbReference>
<dbReference type="AlphaFoldDB" id="A0A0P6A3P4"/>
<evidence type="ECO:0000313" key="4">
    <source>
        <dbReference type="Proteomes" id="UP000076858"/>
    </source>
</evidence>
<sequence>MIDRELMWNGKRVDFSLMKLLFPKTMNDVLPLCRFLSRRHVDPTNFERMKVAYARAVFKPEVVAALRCMQDRYQSGFQHVQPLTEFLEFFWKCYNYHYICNMTQHYQQRLDIKKPFYDPNNDRLYELDVTIPQMLIQWNQQKTNPMECFTKETLDAIILTSRFTANFIKHLLNNGLHFVLTRRFF</sequence>
<reference evidence="2" key="1">
    <citation type="submission" date="2015-10" db="EMBL/GenBank/DDBJ databases">
        <title>EvidentialGene: Evidence-directed Construction of Complete mRNA Transcriptomes without Genomes.</title>
        <authorList>
            <person name="Gilbert D.G."/>
        </authorList>
    </citation>
    <scope>NUCLEOTIDE SEQUENCE</scope>
</reference>
<dbReference type="PANTHER" id="PTHR48257">
    <property type="match status" value="1"/>
</dbReference>
<keyword evidence="4" id="KW-1185">Reference proteome</keyword>
<dbReference type="Pfam" id="PF21788">
    <property type="entry name" value="TNP-like_GBD"/>
    <property type="match status" value="1"/>
</dbReference>
<dbReference type="PANTHER" id="PTHR48257:SF1">
    <property type="match status" value="1"/>
</dbReference>
<evidence type="ECO:0000313" key="2">
    <source>
        <dbReference type="EMBL" id="JAN61369.1"/>
    </source>
</evidence>
<protein>
    <recommendedName>
        <fullName evidence="1">Transposable element P transposase-like GTP-binding insertion domain-containing protein</fullName>
    </recommendedName>
</protein>
<accession>A0A0P6A3P4</accession>
<gene>
    <name evidence="3" type="ORF">APZ42_025079</name>
</gene>
<feature type="domain" description="Transposable element P transposase-like GTP-binding insertion" evidence="1">
    <location>
        <begin position="6"/>
        <end position="107"/>
    </location>
</feature>
<dbReference type="EMBL" id="LRGB01001798">
    <property type="protein sequence ID" value="KZS10457.1"/>
    <property type="molecule type" value="Genomic_DNA"/>
</dbReference>
<evidence type="ECO:0000259" key="1">
    <source>
        <dbReference type="Pfam" id="PF21788"/>
    </source>
</evidence>
<evidence type="ECO:0000313" key="3">
    <source>
        <dbReference type="EMBL" id="KZS10457.1"/>
    </source>
</evidence>
<organism evidence="3 4">
    <name type="scientific">Daphnia magna</name>
    <dbReference type="NCBI Taxonomy" id="35525"/>
    <lineage>
        <taxon>Eukaryota</taxon>
        <taxon>Metazoa</taxon>
        <taxon>Ecdysozoa</taxon>
        <taxon>Arthropoda</taxon>
        <taxon>Crustacea</taxon>
        <taxon>Branchiopoda</taxon>
        <taxon>Diplostraca</taxon>
        <taxon>Cladocera</taxon>
        <taxon>Anomopoda</taxon>
        <taxon>Daphniidae</taxon>
        <taxon>Daphnia</taxon>
    </lineage>
</organism>
<dbReference type="InterPro" id="IPR048366">
    <property type="entry name" value="TNP-like_GBD"/>
</dbReference>
<dbReference type="EMBL" id="GDIQ01033368">
    <property type="protein sequence ID" value="JAN61369.1"/>
    <property type="molecule type" value="Transcribed_RNA"/>
</dbReference>
<name>A0A0P6A3P4_9CRUS</name>
<proteinExistence type="predicted"/>